<dbReference type="InterPro" id="IPR020843">
    <property type="entry name" value="ER"/>
</dbReference>
<evidence type="ECO:0000313" key="5">
    <source>
        <dbReference type="Proteomes" id="UP000001798"/>
    </source>
</evidence>
<comment type="similarity">
    <text evidence="1">Belongs to the zinc-containing alcohol dehydrogenase family.</text>
</comment>
<dbReference type="SUPFAM" id="SSF51735">
    <property type="entry name" value="NAD(P)-binding Rossmann-fold domains"/>
    <property type="match status" value="1"/>
</dbReference>
<dbReference type="SUPFAM" id="SSF50129">
    <property type="entry name" value="GroES-like"/>
    <property type="match status" value="1"/>
</dbReference>
<reference evidence="4 5" key="2">
    <citation type="journal article" date="2012" name="Eukaryot. Cell">
        <title>Genome update of Botrytis cinerea strains B05.10 and T4.</title>
        <authorList>
            <person name="Staats M."/>
            <person name="van Kan J.A."/>
        </authorList>
    </citation>
    <scope>NUCLEOTIDE SEQUENCE [LARGE SCALE GENOMIC DNA]</scope>
    <source>
        <strain evidence="4 5">B05.10</strain>
    </source>
</reference>
<protein>
    <recommendedName>
        <fullName evidence="3">Enoyl reductase (ER) domain-containing protein</fullName>
    </recommendedName>
</protein>
<dbReference type="Pfam" id="PF08240">
    <property type="entry name" value="ADH_N"/>
    <property type="match status" value="1"/>
</dbReference>
<dbReference type="OrthoDB" id="48317at2759"/>
<dbReference type="Proteomes" id="UP000001798">
    <property type="component" value="Chromosome 13"/>
</dbReference>
<evidence type="ECO:0000256" key="2">
    <source>
        <dbReference type="ARBA" id="ARBA00023002"/>
    </source>
</evidence>
<dbReference type="Gene3D" id="3.90.180.10">
    <property type="entry name" value="Medium-chain alcohol dehydrogenases, catalytic domain"/>
    <property type="match status" value="1"/>
</dbReference>
<sequence length="358" mass="38531">MKAIQANRALLTRVYNLGTGKTIGQGAEVKEVPNPTISEHEVLVKVNIVALNAIDYKYIDLLSPKNSRIGCDYAGEVTQVGASARGNWMVGDRIAGMVHGGVFRDQGAFAEFLSIDGDLAWHIPEGMKDEDAATYGISATTAMLALNVHLEVPWVDETAKSAETKNTILIYSGSTAVGLFAIQLAKAAGYEVITTASPKSQDLVKRYGADAVFDYRSSTAIEEIRKQFPNISKALDCISEGPSSNFCAEVMRGNSGKVVLLLDNGKSKVPKVTYINIVIFTGFGVAFEWLPPIGPKFPASPADRESLARFYAILPSVLKSLKAPPVEFVRKSGFNGIFEGLNLIRGGKVSGKKLVVKI</sequence>
<dbReference type="SMART" id="SM00829">
    <property type="entry name" value="PKS_ER"/>
    <property type="match status" value="1"/>
</dbReference>
<keyword evidence="2" id="KW-0560">Oxidoreductase</keyword>
<dbReference type="PANTHER" id="PTHR45348:SF7">
    <property type="entry name" value="ZINC BINDING OXIDOREDUCTASE, PUTATIVE-RELATED"/>
    <property type="match status" value="1"/>
</dbReference>
<proteinExistence type="inferred from homology"/>
<dbReference type="InterPro" id="IPR047122">
    <property type="entry name" value="Trans-enoyl_RdTase-like"/>
</dbReference>
<dbReference type="Gene3D" id="3.40.50.720">
    <property type="entry name" value="NAD(P)-binding Rossmann-like Domain"/>
    <property type="match status" value="1"/>
</dbReference>
<dbReference type="InterPro" id="IPR011032">
    <property type="entry name" value="GroES-like_sf"/>
</dbReference>
<name>A0A384JZZ7_BOTFB</name>
<dbReference type="GO" id="GO:0016651">
    <property type="term" value="F:oxidoreductase activity, acting on NAD(P)H"/>
    <property type="evidence" value="ECO:0007669"/>
    <property type="project" value="InterPro"/>
</dbReference>
<dbReference type="AlphaFoldDB" id="A0A384JZZ7"/>
<dbReference type="InterPro" id="IPR013154">
    <property type="entry name" value="ADH-like_N"/>
</dbReference>
<evidence type="ECO:0000313" key="4">
    <source>
        <dbReference type="EMBL" id="ATZ56166.1"/>
    </source>
</evidence>
<dbReference type="KEGG" id="bfu:BCIN_13g00140"/>
<feature type="domain" description="Enoyl reductase (ER)" evidence="3">
    <location>
        <begin position="24"/>
        <end position="355"/>
    </location>
</feature>
<dbReference type="CDD" id="cd08249">
    <property type="entry name" value="enoyl_reductase_like"/>
    <property type="match status" value="1"/>
</dbReference>
<accession>A0A384JZZ7</accession>
<keyword evidence="5" id="KW-1185">Reference proteome</keyword>
<dbReference type="InterPro" id="IPR036291">
    <property type="entry name" value="NAD(P)-bd_dom_sf"/>
</dbReference>
<dbReference type="EMBL" id="CP009817">
    <property type="protein sequence ID" value="ATZ56166.1"/>
    <property type="molecule type" value="Genomic_DNA"/>
</dbReference>
<evidence type="ECO:0000256" key="1">
    <source>
        <dbReference type="ARBA" id="ARBA00008072"/>
    </source>
</evidence>
<dbReference type="Pfam" id="PF00107">
    <property type="entry name" value="ADH_zinc_N"/>
    <property type="match status" value="1"/>
</dbReference>
<dbReference type="VEuPathDB" id="FungiDB:Bcin13g00140"/>
<organism evidence="4 5">
    <name type="scientific">Botryotinia fuckeliana (strain B05.10)</name>
    <name type="common">Noble rot fungus</name>
    <name type="synonym">Botrytis cinerea</name>
    <dbReference type="NCBI Taxonomy" id="332648"/>
    <lineage>
        <taxon>Eukaryota</taxon>
        <taxon>Fungi</taxon>
        <taxon>Dikarya</taxon>
        <taxon>Ascomycota</taxon>
        <taxon>Pezizomycotina</taxon>
        <taxon>Leotiomycetes</taxon>
        <taxon>Helotiales</taxon>
        <taxon>Sclerotiniaceae</taxon>
        <taxon>Botrytis</taxon>
    </lineage>
</organism>
<gene>
    <name evidence="4" type="ORF">BCIN_13g00140</name>
</gene>
<evidence type="ECO:0000259" key="3">
    <source>
        <dbReference type="SMART" id="SM00829"/>
    </source>
</evidence>
<dbReference type="RefSeq" id="XP_001545338.2">
    <property type="nucleotide sequence ID" value="XM_001545288.2"/>
</dbReference>
<dbReference type="PANTHER" id="PTHR45348">
    <property type="entry name" value="HYPOTHETICAL OXIDOREDUCTASE (EUROFUNG)"/>
    <property type="match status" value="1"/>
</dbReference>
<dbReference type="GeneID" id="5425794"/>
<dbReference type="InterPro" id="IPR013149">
    <property type="entry name" value="ADH-like_C"/>
</dbReference>
<reference evidence="4 5" key="1">
    <citation type="journal article" date="2011" name="PLoS Genet.">
        <title>Genomic analysis of the necrotrophic fungal pathogens Sclerotinia sclerotiorum and Botrytis cinerea.</title>
        <authorList>
            <person name="Amselem J."/>
            <person name="Cuomo C.A."/>
            <person name="van Kan J.A."/>
            <person name="Viaud M."/>
            <person name="Benito E.P."/>
            <person name="Couloux A."/>
            <person name="Coutinho P.M."/>
            <person name="de Vries R.P."/>
            <person name="Dyer P.S."/>
            <person name="Fillinger S."/>
            <person name="Fournier E."/>
            <person name="Gout L."/>
            <person name="Hahn M."/>
            <person name="Kohn L."/>
            <person name="Lapalu N."/>
            <person name="Plummer K.M."/>
            <person name="Pradier J.M."/>
            <person name="Quevillon E."/>
            <person name="Sharon A."/>
            <person name="Simon A."/>
            <person name="ten Have A."/>
            <person name="Tudzynski B."/>
            <person name="Tudzynski P."/>
            <person name="Wincker P."/>
            <person name="Andrew M."/>
            <person name="Anthouard V."/>
            <person name="Beever R.E."/>
            <person name="Beffa R."/>
            <person name="Benoit I."/>
            <person name="Bouzid O."/>
            <person name="Brault B."/>
            <person name="Chen Z."/>
            <person name="Choquer M."/>
            <person name="Collemare J."/>
            <person name="Cotton P."/>
            <person name="Danchin E.G."/>
            <person name="Da Silva C."/>
            <person name="Gautier A."/>
            <person name="Giraud C."/>
            <person name="Giraud T."/>
            <person name="Gonzalez C."/>
            <person name="Grossetete S."/>
            <person name="Guldener U."/>
            <person name="Henrissat B."/>
            <person name="Howlett B.J."/>
            <person name="Kodira C."/>
            <person name="Kretschmer M."/>
            <person name="Lappartient A."/>
            <person name="Leroch M."/>
            <person name="Levis C."/>
            <person name="Mauceli E."/>
            <person name="Neuveglise C."/>
            <person name="Oeser B."/>
            <person name="Pearson M."/>
            <person name="Poulain J."/>
            <person name="Poussereau N."/>
            <person name="Quesneville H."/>
            <person name="Rascle C."/>
            <person name="Schumacher J."/>
            <person name="Segurens B."/>
            <person name="Sexton A."/>
            <person name="Silva E."/>
            <person name="Sirven C."/>
            <person name="Soanes D.M."/>
            <person name="Talbot N.J."/>
            <person name="Templeton M."/>
            <person name="Yandava C."/>
            <person name="Yarden O."/>
            <person name="Zeng Q."/>
            <person name="Rollins J.A."/>
            <person name="Lebrun M.H."/>
            <person name="Dickman M."/>
        </authorList>
    </citation>
    <scope>NUCLEOTIDE SEQUENCE [LARGE SCALE GENOMIC DNA]</scope>
    <source>
        <strain evidence="4 5">B05.10</strain>
    </source>
</reference>
<reference evidence="4 5" key="3">
    <citation type="journal article" date="2017" name="Mol. Plant Pathol.">
        <title>A gapless genome sequence of the fungus Botrytis cinerea.</title>
        <authorList>
            <person name="Van Kan J.A."/>
            <person name="Stassen J.H."/>
            <person name="Mosbach A."/>
            <person name="Van Der Lee T.A."/>
            <person name="Faino L."/>
            <person name="Farmer A.D."/>
            <person name="Papasotiriou D.G."/>
            <person name="Zhou S."/>
            <person name="Seidl M.F."/>
            <person name="Cottam E."/>
            <person name="Edel D."/>
            <person name="Hahn M."/>
            <person name="Schwartz D.C."/>
            <person name="Dietrich R.A."/>
            <person name="Widdison S."/>
            <person name="Scalliet G."/>
        </authorList>
    </citation>
    <scope>NUCLEOTIDE SEQUENCE [LARGE SCALE GENOMIC DNA]</scope>
    <source>
        <strain evidence="4 5">B05.10</strain>
    </source>
</reference>